<dbReference type="GO" id="GO:0043461">
    <property type="term" value="P:proton-transporting ATP synthase complex assembly"/>
    <property type="evidence" value="ECO:0007669"/>
    <property type="project" value="InterPro"/>
</dbReference>
<reference evidence="4" key="1">
    <citation type="journal article" date="2014" name="Int. J. Syst. Evol. Microbiol.">
        <title>Complete genome sequence of Corynebacterium casei LMG S-19264T (=DSM 44701T), isolated from a smear-ripened cheese.</title>
        <authorList>
            <consortium name="US DOE Joint Genome Institute (JGI-PGF)"/>
            <person name="Walter F."/>
            <person name="Albersmeier A."/>
            <person name="Kalinowski J."/>
            <person name="Ruckert C."/>
        </authorList>
    </citation>
    <scope>NUCLEOTIDE SEQUENCE</scope>
    <source>
        <strain evidence="4">CGMCC 1.15330</strain>
    </source>
</reference>
<dbReference type="Gene3D" id="3.30.2180.10">
    <property type="entry name" value="ATP12-like"/>
    <property type="match status" value="1"/>
</dbReference>
<comment type="caution">
    <text evidence="4">The sequence shown here is derived from an EMBL/GenBank/DDBJ whole genome shotgun (WGS) entry which is preliminary data.</text>
</comment>
<keyword evidence="5" id="KW-1185">Reference proteome</keyword>
<evidence type="ECO:0000313" key="5">
    <source>
        <dbReference type="Proteomes" id="UP000623067"/>
    </source>
</evidence>
<dbReference type="PANTHER" id="PTHR21013">
    <property type="entry name" value="ATP SYNTHASE MITOCHONDRIAL F1 COMPLEX ASSEMBLY FACTOR 2/ATP12 PROTEIN, MITOCHONDRIAL PRECURSOR"/>
    <property type="match status" value="1"/>
</dbReference>
<evidence type="ECO:0000313" key="4">
    <source>
        <dbReference type="EMBL" id="GGB26161.1"/>
    </source>
</evidence>
<gene>
    <name evidence="4" type="ORF">GCM10011380_14560</name>
</gene>
<keyword evidence="2" id="KW-0809">Transit peptide</keyword>
<dbReference type="InterPro" id="IPR042272">
    <property type="entry name" value="ATP12_ATP_synth-F1-assembly_N"/>
</dbReference>
<comment type="similarity">
    <text evidence="1">Belongs to the ATP12 family.</text>
</comment>
<reference evidence="4" key="2">
    <citation type="submission" date="2020-09" db="EMBL/GenBank/DDBJ databases">
        <authorList>
            <person name="Sun Q."/>
            <person name="Zhou Y."/>
        </authorList>
    </citation>
    <scope>NUCLEOTIDE SEQUENCE</scope>
    <source>
        <strain evidence="4">CGMCC 1.15330</strain>
    </source>
</reference>
<keyword evidence="3" id="KW-0143">Chaperone</keyword>
<proteinExistence type="inferred from homology"/>
<evidence type="ECO:0000256" key="3">
    <source>
        <dbReference type="ARBA" id="ARBA00023186"/>
    </source>
</evidence>
<organism evidence="4 5">
    <name type="scientific">Sphingomonas metalli</name>
    <dbReference type="NCBI Taxonomy" id="1779358"/>
    <lineage>
        <taxon>Bacteria</taxon>
        <taxon>Pseudomonadati</taxon>
        <taxon>Pseudomonadota</taxon>
        <taxon>Alphaproteobacteria</taxon>
        <taxon>Sphingomonadales</taxon>
        <taxon>Sphingomonadaceae</taxon>
        <taxon>Sphingomonas</taxon>
    </lineage>
</organism>
<evidence type="ECO:0000256" key="1">
    <source>
        <dbReference type="ARBA" id="ARBA00008231"/>
    </source>
</evidence>
<accession>A0A916T394</accession>
<dbReference type="InterPro" id="IPR023335">
    <property type="entry name" value="ATP12_ortho_dom_sf"/>
</dbReference>
<dbReference type="Proteomes" id="UP000623067">
    <property type="component" value="Unassembled WGS sequence"/>
</dbReference>
<dbReference type="EMBL" id="BMIH01000002">
    <property type="protein sequence ID" value="GGB26161.1"/>
    <property type="molecule type" value="Genomic_DNA"/>
</dbReference>
<dbReference type="Pfam" id="PF07542">
    <property type="entry name" value="ATP12"/>
    <property type="match status" value="1"/>
</dbReference>
<protein>
    <submittedName>
        <fullName evidence="4">ATPase</fullName>
    </submittedName>
</protein>
<sequence length="230" mass="24780">MKRFWRDVTVHDGEVRLDGKPVRTPGRLPLAIPAPALAEAVAAEWRAVGETLDPRTMRLTGLANAAIERIAPDPVTFAAGLAAYGESDLLCYRADAPPDLVSRQAAAWDPPLDWARARYDVHFTLVTGILHRDQPPATIARLGEAVAALDAWHLAGLSPVVTITGSLVLALALIEGAMDADAVWHAADVDAEWQAERWGEDMLAAQATAARRAEFDAAAAFLRLISRRSP</sequence>
<name>A0A916T394_9SPHN</name>
<dbReference type="SUPFAM" id="SSF160909">
    <property type="entry name" value="ATP12-like"/>
    <property type="match status" value="1"/>
</dbReference>
<dbReference type="RefSeq" id="WP_188658086.1">
    <property type="nucleotide sequence ID" value="NZ_BMIH01000002.1"/>
</dbReference>
<dbReference type="Gene3D" id="1.10.3580.10">
    <property type="entry name" value="ATP12 ATPase"/>
    <property type="match status" value="1"/>
</dbReference>
<dbReference type="InterPro" id="IPR011419">
    <property type="entry name" value="ATP12_ATP_synth-F1-assembly"/>
</dbReference>
<dbReference type="AlphaFoldDB" id="A0A916T394"/>
<dbReference type="PANTHER" id="PTHR21013:SF10">
    <property type="entry name" value="ATP SYNTHASE MITOCHONDRIAL F1 COMPLEX ASSEMBLY FACTOR 2"/>
    <property type="match status" value="1"/>
</dbReference>
<evidence type="ECO:0000256" key="2">
    <source>
        <dbReference type="ARBA" id="ARBA00022946"/>
    </source>
</evidence>